<proteinExistence type="predicted"/>
<dbReference type="Proteomes" id="UP000256763">
    <property type="component" value="Unassembled WGS sequence"/>
</dbReference>
<evidence type="ECO:0000313" key="3">
    <source>
        <dbReference type="EMBL" id="RFA38613.1"/>
    </source>
</evidence>
<keyword evidence="1" id="KW-0129">CBS domain</keyword>
<dbReference type="InterPro" id="IPR000644">
    <property type="entry name" value="CBS_dom"/>
</dbReference>
<dbReference type="Gene3D" id="3.10.580.10">
    <property type="entry name" value="CBS-domain"/>
    <property type="match status" value="1"/>
</dbReference>
<sequence length="111" mass="11942">MLLVVDDSGRVIGTVTDQDICLRAAADDMVPARTAVDAIMNTQLLSCGVEEDVADVEHRMDAKGLRWLIVNDADGTPVGAVSRAELARCRVAPYVQRWQSARHTASSAAPH</sequence>
<evidence type="ECO:0000313" key="4">
    <source>
        <dbReference type="Proteomes" id="UP000256763"/>
    </source>
</evidence>
<dbReference type="OrthoDB" id="9794094at2"/>
<protein>
    <recommendedName>
        <fullName evidence="2">CBS domain-containing protein</fullName>
    </recommendedName>
</protein>
<organism evidence="3 4">
    <name type="scientific">Alkalilimnicola ehrlichii</name>
    <dbReference type="NCBI Taxonomy" id="351052"/>
    <lineage>
        <taxon>Bacteria</taxon>
        <taxon>Pseudomonadati</taxon>
        <taxon>Pseudomonadota</taxon>
        <taxon>Gammaproteobacteria</taxon>
        <taxon>Chromatiales</taxon>
        <taxon>Ectothiorhodospiraceae</taxon>
        <taxon>Alkalilimnicola</taxon>
    </lineage>
</organism>
<accession>A0A3E0X2K2</accession>
<dbReference type="PROSITE" id="PS51371">
    <property type="entry name" value="CBS"/>
    <property type="match status" value="1"/>
</dbReference>
<gene>
    <name evidence="3" type="ORF">CAL65_04570</name>
</gene>
<dbReference type="Pfam" id="PF00571">
    <property type="entry name" value="CBS"/>
    <property type="match status" value="2"/>
</dbReference>
<evidence type="ECO:0000256" key="1">
    <source>
        <dbReference type="PROSITE-ProRule" id="PRU00703"/>
    </source>
</evidence>
<evidence type="ECO:0000259" key="2">
    <source>
        <dbReference type="PROSITE" id="PS51371"/>
    </source>
</evidence>
<comment type="caution">
    <text evidence="3">The sequence shown here is derived from an EMBL/GenBank/DDBJ whole genome shotgun (WGS) entry which is preliminary data.</text>
</comment>
<dbReference type="InterPro" id="IPR046342">
    <property type="entry name" value="CBS_dom_sf"/>
</dbReference>
<dbReference type="RefSeq" id="WP_116302429.1">
    <property type="nucleotide sequence ID" value="NZ_NFZV01000010.1"/>
</dbReference>
<keyword evidence="4" id="KW-1185">Reference proteome</keyword>
<dbReference type="SUPFAM" id="SSF54631">
    <property type="entry name" value="CBS-domain pair"/>
    <property type="match status" value="1"/>
</dbReference>
<reference evidence="4" key="1">
    <citation type="submission" date="2017-05" db="EMBL/GenBank/DDBJ databases">
        <authorList>
            <person name="Sharma S."/>
            <person name="Sidhu C."/>
            <person name="Pinnaka A.K."/>
        </authorList>
    </citation>
    <scope>NUCLEOTIDE SEQUENCE [LARGE SCALE GENOMIC DNA]</scope>
    <source>
        <strain evidence="4">AK93</strain>
    </source>
</reference>
<dbReference type="EMBL" id="NFZW01000003">
    <property type="protein sequence ID" value="RFA38613.1"/>
    <property type="molecule type" value="Genomic_DNA"/>
</dbReference>
<name>A0A3E0X2K2_9GAMM</name>
<dbReference type="AlphaFoldDB" id="A0A3E0X2K2"/>
<feature type="domain" description="CBS" evidence="2">
    <location>
        <begin position="40"/>
        <end position="97"/>
    </location>
</feature>